<dbReference type="InterPro" id="IPR029058">
    <property type="entry name" value="AB_hydrolase_fold"/>
</dbReference>
<feature type="domain" description="AB hydrolase-1" evidence="1">
    <location>
        <begin position="5"/>
        <end position="222"/>
    </location>
</feature>
<dbReference type="Pfam" id="PF12697">
    <property type="entry name" value="Abhydrolase_6"/>
    <property type="match status" value="1"/>
</dbReference>
<organism evidence="2 3">
    <name type="scientific">Hymenobacter negativus</name>
    <dbReference type="NCBI Taxonomy" id="2795026"/>
    <lineage>
        <taxon>Bacteria</taxon>
        <taxon>Pseudomonadati</taxon>
        <taxon>Bacteroidota</taxon>
        <taxon>Cytophagia</taxon>
        <taxon>Cytophagales</taxon>
        <taxon>Hymenobacteraceae</taxon>
        <taxon>Hymenobacter</taxon>
    </lineage>
</organism>
<evidence type="ECO:0000313" key="2">
    <source>
        <dbReference type="EMBL" id="MBH8557848.1"/>
    </source>
</evidence>
<sequence length="236" mass="24698">MKPTLLLLHGALGSPDTLKPLAGLLAADFDVKMLAFAGHGGKEVQLDTFTLPHFAGEVLTFLAEHEVGPAHVFGYSMGGYAALLAATQEPARFASISTLGTKLDWSPESAAAETRFLDPEKILAKVPAFAETLRQRHAPADWAAVLRATAALMTAAGARPPLTTEALAALPVPVQLLVGDADHTAGSPTGRALAARLPRARFELLPATGHPLEQANPELLAARIRNFALGNPGKKG</sequence>
<dbReference type="GO" id="GO:0016787">
    <property type="term" value="F:hydrolase activity"/>
    <property type="evidence" value="ECO:0007669"/>
    <property type="project" value="UniProtKB-KW"/>
</dbReference>
<dbReference type="InterPro" id="IPR050266">
    <property type="entry name" value="AB_hydrolase_sf"/>
</dbReference>
<dbReference type="SUPFAM" id="SSF53474">
    <property type="entry name" value="alpha/beta-Hydrolases"/>
    <property type="match status" value="1"/>
</dbReference>
<dbReference type="Gene3D" id="3.40.50.1820">
    <property type="entry name" value="alpha/beta hydrolase"/>
    <property type="match status" value="1"/>
</dbReference>
<evidence type="ECO:0000313" key="3">
    <source>
        <dbReference type="Proteomes" id="UP000625631"/>
    </source>
</evidence>
<dbReference type="EMBL" id="JAEDAE010000002">
    <property type="protein sequence ID" value="MBH8557848.1"/>
    <property type="molecule type" value="Genomic_DNA"/>
</dbReference>
<comment type="caution">
    <text evidence="2">The sequence shown here is derived from an EMBL/GenBank/DDBJ whole genome shotgun (WGS) entry which is preliminary data.</text>
</comment>
<keyword evidence="3" id="KW-1185">Reference proteome</keyword>
<gene>
    <name evidence="2" type="ORF">I7X13_07305</name>
</gene>
<keyword evidence="2" id="KW-0378">Hydrolase</keyword>
<dbReference type="PANTHER" id="PTHR43798:SF5">
    <property type="entry name" value="MONOACYLGLYCEROL LIPASE ABHD6"/>
    <property type="match status" value="1"/>
</dbReference>
<accession>A0ABS0Q5B2</accession>
<evidence type="ECO:0000259" key="1">
    <source>
        <dbReference type="Pfam" id="PF12697"/>
    </source>
</evidence>
<name>A0ABS0Q5B2_9BACT</name>
<dbReference type="RefSeq" id="WP_198074966.1">
    <property type="nucleotide sequence ID" value="NZ_JAEDAE010000002.1"/>
</dbReference>
<protein>
    <submittedName>
        <fullName evidence="2">Alpha/beta fold hydrolase</fullName>
    </submittedName>
</protein>
<dbReference type="PANTHER" id="PTHR43798">
    <property type="entry name" value="MONOACYLGLYCEROL LIPASE"/>
    <property type="match status" value="1"/>
</dbReference>
<reference evidence="2 3" key="1">
    <citation type="submission" date="2020-12" db="EMBL/GenBank/DDBJ databases">
        <title>Hymenobacter sp.</title>
        <authorList>
            <person name="Kim M.K."/>
        </authorList>
    </citation>
    <scope>NUCLEOTIDE SEQUENCE [LARGE SCALE GENOMIC DNA]</scope>
    <source>
        <strain evidence="2 3">BT442</strain>
    </source>
</reference>
<dbReference type="Proteomes" id="UP000625631">
    <property type="component" value="Unassembled WGS sequence"/>
</dbReference>
<proteinExistence type="predicted"/>
<dbReference type="InterPro" id="IPR000073">
    <property type="entry name" value="AB_hydrolase_1"/>
</dbReference>